<sequence length="790" mass="83729">MSFKFYPLKAMLFVLLLLGFKTHTQAQAVLQFVKTVSNFSTGGDGTTASMGNILIYTITVKNLTSTNFVSSKLYDNIPAGVTYITGSTTLNGAAVADVSGKMPYSGAGGLIKSPTYGSGILAPNVTATIVFQVKVSSNGGNVFNNATIDATQNAVSTIQATNTVYTAITMDAACNVVYQVTPVDASDNSNYHSYFRTVDITNGTGGPDLAIGPTPGTPQKDAFTGATIKRPGASGGGTKIELLDGCAAIAYDRDSNRIYFINNTTNADPLCYYDIDDDVIYRCTGYPLETNTSSGYNINRMGKGSDGKFYALTSNAKDLVRFSIGPGNVPTITSLGTLSNASVNGSKDVLSEGGGDLFADGSGKLYLIANSSNMYKVDPTTRVATFMGAVSPFPGTSQSLAIDANGNVYINGAYHDVYKLNLQTMQAAKINASQTNVFTSGDYSSCGFPALASSIIADKTYTDIDGDGIINGGDTVEYKITVTNIGNINAAGVYMYDYIPPSTTYIAGTTKLNGVSVADVAGVMPYAVTGSPNGKLVNTAGQQAGIILPTAANAAVVTFRVKTEPNKQVCNQSKISLLDADGNVMFVNSSDPTNIGQTPTCFFSDGVLPLMSLKFKGSLQEQRSVLNWTINGDEGVATYDVEYSENGSVFTKAGTVPAKGNTNIANSYQFTDADHTFSTTRYYRLKVNQKGGNVNYSGVILLNLNDLDVEALPNPFERDLNIQIRLKTAETVNIRLLDFAGRQVYSSTEQLGIGSHSLSIRIPAGLTKGMYMLDVKAGKDQLFTKKLLKN</sequence>
<dbReference type="PANTHER" id="PTHR34819">
    <property type="entry name" value="LARGE CYSTEINE-RICH PERIPLASMIC PROTEIN OMCB"/>
    <property type="match status" value="1"/>
</dbReference>
<dbReference type="InterPro" id="IPR051172">
    <property type="entry name" value="Chlamydia_OmcB"/>
</dbReference>
<dbReference type="Gene3D" id="2.60.40.10">
    <property type="entry name" value="Immunoglobulins"/>
    <property type="match status" value="1"/>
</dbReference>
<proteinExistence type="predicted"/>
<evidence type="ECO:0000259" key="3">
    <source>
        <dbReference type="Pfam" id="PF18962"/>
    </source>
</evidence>
<dbReference type="Pfam" id="PF01345">
    <property type="entry name" value="DUF11"/>
    <property type="match status" value="1"/>
</dbReference>
<keyword evidence="5" id="KW-1185">Reference proteome</keyword>
<feature type="signal peptide" evidence="1">
    <location>
        <begin position="1"/>
        <end position="26"/>
    </location>
</feature>
<dbReference type="InterPro" id="IPR026444">
    <property type="entry name" value="Secre_tail"/>
</dbReference>
<reference evidence="4 5" key="1">
    <citation type="submission" date="2016-04" db="EMBL/GenBank/DDBJ databases">
        <authorList>
            <person name="Chen L."/>
            <person name="Zhuang W."/>
            <person name="Wang G."/>
        </authorList>
    </citation>
    <scope>NUCLEOTIDE SEQUENCE [LARGE SCALE GENOMIC DNA]</scope>
    <source>
        <strain evidence="5">GR20</strain>
    </source>
</reference>
<evidence type="ECO:0000259" key="2">
    <source>
        <dbReference type="Pfam" id="PF01345"/>
    </source>
</evidence>
<name>A0ABX3P5J0_9BACT</name>
<evidence type="ECO:0000313" key="5">
    <source>
        <dbReference type="Proteomes" id="UP000192277"/>
    </source>
</evidence>
<keyword evidence="1" id="KW-0732">Signal</keyword>
<comment type="caution">
    <text evidence="4">The sequence shown here is derived from an EMBL/GenBank/DDBJ whole genome shotgun (WGS) entry which is preliminary data.</text>
</comment>
<dbReference type="Proteomes" id="UP000192277">
    <property type="component" value="Unassembled WGS sequence"/>
</dbReference>
<feature type="domain" description="Secretion system C-terminal sorting" evidence="3">
    <location>
        <begin position="713"/>
        <end position="787"/>
    </location>
</feature>
<accession>A0ABX3P5J0</accession>
<dbReference type="EMBL" id="LWBO01000001">
    <property type="protein sequence ID" value="OQP55439.1"/>
    <property type="molecule type" value="Genomic_DNA"/>
</dbReference>
<dbReference type="InterPro" id="IPR047589">
    <property type="entry name" value="DUF11_rpt"/>
</dbReference>
<dbReference type="RefSeq" id="WP_014223041.1">
    <property type="nucleotide sequence ID" value="NZ_LWBO01000001.1"/>
</dbReference>
<gene>
    <name evidence="4" type="ORF">A4D02_03780</name>
</gene>
<feature type="chain" id="PRO_5045933045" evidence="1">
    <location>
        <begin position="27"/>
        <end position="790"/>
    </location>
</feature>
<protein>
    <submittedName>
        <fullName evidence="4">Uncharacterized protein</fullName>
    </submittedName>
</protein>
<dbReference type="InterPro" id="IPR013783">
    <property type="entry name" value="Ig-like_fold"/>
</dbReference>
<dbReference type="SUPFAM" id="SSF63829">
    <property type="entry name" value="Calcium-dependent phosphotriesterase"/>
    <property type="match status" value="2"/>
</dbReference>
<evidence type="ECO:0000256" key="1">
    <source>
        <dbReference type="SAM" id="SignalP"/>
    </source>
</evidence>
<dbReference type="PANTHER" id="PTHR34819:SF3">
    <property type="entry name" value="CELL SURFACE PROTEIN"/>
    <property type="match status" value="1"/>
</dbReference>
<feature type="domain" description="DUF11" evidence="2">
    <location>
        <begin position="45"/>
        <end position="152"/>
    </location>
</feature>
<evidence type="ECO:0000313" key="4">
    <source>
        <dbReference type="EMBL" id="OQP55439.1"/>
    </source>
</evidence>
<dbReference type="InterPro" id="IPR001434">
    <property type="entry name" value="OmcB-like_DUF11"/>
</dbReference>
<dbReference type="NCBIfam" id="TIGR01451">
    <property type="entry name" value="B_ant_repeat"/>
    <property type="match status" value="2"/>
</dbReference>
<dbReference type="NCBIfam" id="TIGR04183">
    <property type="entry name" value="Por_Secre_tail"/>
    <property type="match status" value="1"/>
</dbReference>
<organism evidence="4 5">
    <name type="scientific">Niastella koreensis</name>
    <dbReference type="NCBI Taxonomy" id="354356"/>
    <lineage>
        <taxon>Bacteria</taxon>
        <taxon>Pseudomonadati</taxon>
        <taxon>Bacteroidota</taxon>
        <taxon>Chitinophagia</taxon>
        <taxon>Chitinophagales</taxon>
        <taxon>Chitinophagaceae</taxon>
        <taxon>Niastella</taxon>
    </lineage>
</organism>
<dbReference type="Pfam" id="PF18962">
    <property type="entry name" value="Por_Secre_tail"/>
    <property type="match status" value="1"/>
</dbReference>